<dbReference type="Proteomes" id="UP000698335">
    <property type="component" value="Unassembled WGS sequence"/>
</dbReference>
<organism evidence="2 3">
    <name type="scientific">Lancefieldella rimae</name>
    <dbReference type="NCBI Taxonomy" id="1383"/>
    <lineage>
        <taxon>Bacteria</taxon>
        <taxon>Bacillati</taxon>
        <taxon>Actinomycetota</taxon>
        <taxon>Coriobacteriia</taxon>
        <taxon>Coriobacteriales</taxon>
        <taxon>Atopobiaceae</taxon>
        <taxon>Lancefieldella</taxon>
    </lineage>
</organism>
<evidence type="ECO:0000313" key="3">
    <source>
        <dbReference type="Proteomes" id="UP000698335"/>
    </source>
</evidence>
<comment type="caution">
    <text evidence="2">The sequence shown here is derived from an EMBL/GenBank/DDBJ whole genome shotgun (WGS) entry which is preliminary data.</text>
</comment>
<feature type="transmembrane region" description="Helical" evidence="1">
    <location>
        <begin position="467"/>
        <end position="493"/>
    </location>
</feature>
<proteinExistence type="predicted"/>
<protein>
    <submittedName>
        <fullName evidence="2">Uncharacterized protein</fullName>
    </submittedName>
</protein>
<evidence type="ECO:0000313" key="2">
    <source>
        <dbReference type="EMBL" id="MBF4807207.1"/>
    </source>
</evidence>
<gene>
    <name evidence="2" type="ORF">HXK26_00715</name>
</gene>
<keyword evidence="1" id="KW-0812">Transmembrane</keyword>
<keyword evidence="1" id="KW-1133">Transmembrane helix</keyword>
<feature type="transmembrane region" description="Helical" evidence="1">
    <location>
        <begin position="505"/>
        <end position="525"/>
    </location>
</feature>
<dbReference type="EMBL" id="JABZGW010000010">
    <property type="protein sequence ID" value="MBF4807207.1"/>
    <property type="molecule type" value="Genomic_DNA"/>
</dbReference>
<accession>A0A930W0P5</accession>
<evidence type="ECO:0000256" key="1">
    <source>
        <dbReference type="SAM" id="Phobius"/>
    </source>
</evidence>
<name>A0A930W0P5_9ACTN</name>
<sequence length="752" mass="78436">MANTEVGSGYISIIPSLKGFNSNAAFGAFSGMKLAALGVTASVAAIGSAVVAIGKQAFDTYANFEQLSGGVQKIFGSASDQVMKNAQDAYAIAGVSMNQYMDQLNSMGAALKQSFGGDVVKAAAAGNMAITDMADNASIFGTNLQSVQDAYQGFAKQNYTMLDNLKLGYGGTKTEMERLIKDANEFEKANGRAGDLTIEKYGDVVQAIHDIQEQQGIMGNSAHEASETIQGSIQTMKAAWENWLTAIADPNGDIEGMSEKLLQSVGNVAKNVIPTLVRITKGLVAALPGVISGVGEQLGNLIRTVIGSIDFKALAQGIAEGLRGAFDAAVSLLGSLPELAGGLAQNLSGLFEGVDLSDIGTDIADSICNGITGFMDANKVAIDQFIDVTGIDVYAIFGSLEEEFSSIFDFFSQLGESISNVLSDSDAMNQVGEIFQSVGEIITTVLTGMIDLTGSLYSILQPFIEPLIQLGVSILPVINVALGLLNGAFNLLISVLQGVFAMLQPVANILGAALSVAIQALQPLLSAVSANLSNLGSAFTILGNIAYSIFSAIGTAISGFAAFAQSAFSACSSAVSAVGNAFHSFQSAVGSVIGNVRSKVQGVVDFIAGVPGRIMGFFSGMHIELPHIKLPHFSITGSFSLNPPSIPHLGVEWYAKGAILTKPTIFGSNRNGLMGGGEAGDEAILPIDNLKGYVVDAVETADTGQINVVEELRALRDDIRNLKIYMDGREVGGIVTPYVDAILGERKVVAYR</sequence>
<reference evidence="2" key="1">
    <citation type="submission" date="2020-04" db="EMBL/GenBank/DDBJ databases">
        <title>Deep metagenomics examines the oral microbiome during advanced dental caries in children, revealing novel taxa and co-occurrences with host molecules.</title>
        <authorList>
            <person name="Baker J.L."/>
            <person name="Morton J.T."/>
            <person name="Dinis M."/>
            <person name="Alvarez R."/>
            <person name="Tran N.C."/>
            <person name="Knight R."/>
            <person name="Edlund A."/>
        </authorList>
    </citation>
    <scope>NUCLEOTIDE SEQUENCE</scope>
    <source>
        <strain evidence="2">JCVI_38_bin.5</strain>
    </source>
</reference>
<keyword evidence="1" id="KW-0472">Membrane</keyword>
<dbReference type="AlphaFoldDB" id="A0A930W0P5"/>
<feature type="transmembrane region" description="Helical" evidence="1">
    <location>
        <begin position="545"/>
        <end position="564"/>
    </location>
</feature>